<dbReference type="EMBL" id="LR798269">
    <property type="protein sequence ID" value="CAB5219560.1"/>
    <property type="molecule type" value="Genomic_DNA"/>
</dbReference>
<proteinExistence type="predicted"/>
<accession>A0A6J7WP50</accession>
<gene>
    <name evidence="1" type="ORF">UFOVP222_89</name>
</gene>
<name>A0A6J7WP50_9CAUD</name>
<reference evidence="1" key="1">
    <citation type="submission" date="2020-05" db="EMBL/GenBank/DDBJ databases">
        <authorList>
            <person name="Chiriac C."/>
            <person name="Salcher M."/>
            <person name="Ghai R."/>
            <person name="Kavagutti S V."/>
        </authorList>
    </citation>
    <scope>NUCLEOTIDE SEQUENCE</scope>
</reference>
<organism evidence="1">
    <name type="scientific">uncultured Caudovirales phage</name>
    <dbReference type="NCBI Taxonomy" id="2100421"/>
    <lineage>
        <taxon>Viruses</taxon>
        <taxon>Duplodnaviria</taxon>
        <taxon>Heunggongvirae</taxon>
        <taxon>Uroviricota</taxon>
        <taxon>Caudoviricetes</taxon>
        <taxon>Peduoviridae</taxon>
        <taxon>Maltschvirus</taxon>
        <taxon>Maltschvirus maltsch</taxon>
    </lineage>
</organism>
<evidence type="ECO:0000313" key="1">
    <source>
        <dbReference type="EMBL" id="CAB5219560.1"/>
    </source>
</evidence>
<sequence length="53" mass="5871">MIIKTSLKRLIHIWYGHSTALVKITRLLMDLKLIQVAVDVGQLTVGGLEKKAG</sequence>
<protein>
    <submittedName>
        <fullName evidence="1">Uncharacterized protein</fullName>
    </submittedName>
</protein>